<sequence length="264" mass="29644">MRFFALVGSASGFSTLFVLLCLLCASCLRASAPGPAGEADEMLEGLWERHQAELANTFRAFRLLNWADDQRWANPGSTSHLRLAMERAGQARERASELGTWLSTRHTPAAIYFGLNRERDRFSHAVTAARVMIESFAGAAVAWREGVEIKLDRLHRLLQAQLSDTLTLKRIVISRHSGYRSRQRYSLVYTNLRWLQSTYANQLDRYAILLSRLDADYRSAVPDWEDLFGVLRGDLARLASGEHRLPDSVRDAGSSSSDVQRASG</sequence>
<evidence type="ECO:0000256" key="1">
    <source>
        <dbReference type="SAM" id="SignalP"/>
    </source>
</evidence>
<name>A0A5C3FBM6_9BASI</name>
<keyword evidence="3" id="KW-1185">Reference proteome</keyword>
<dbReference type="Proteomes" id="UP000323386">
    <property type="component" value="Unassembled WGS sequence"/>
</dbReference>
<keyword evidence="1" id="KW-0732">Signal</keyword>
<feature type="signal peptide" evidence="1">
    <location>
        <begin position="1"/>
        <end position="30"/>
    </location>
</feature>
<accession>A0A5C3FBM6</accession>
<evidence type="ECO:0000313" key="3">
    <source>
        <dbReference type="Proteomes" id="UP000323386"/>
    </source>
</evidence>
<feature type="chain" id="PRO_5022844932" evidence="1">
    <location>
        <begin position="31"/>
        <end position="264"/>
    </location>
</feature>
<proteinExistence type="predicted"/>
<reference evidence="2 3" key="1">
    <citation type="submission" date="2018-03" db="EMBL/GenBank/DDBJ databases">
        <authorList>
            <person name="Guldener U."/>
        </authorList>
    </citation>
    <scope>NUCLEOTIDE SEQUENCE [LARGE SCALE GENOMIC DNA]</scope>
    <source>
        <strain evidence="2 3">DAOM196992</strain>
    </source>
</reference>
<dbReference type="AlphaFoldDB" id="A0A5C3FBM6"/>
<protein>
    <submittedName>
        <fullName evidence="2">Uncharacterized protein</fullName>
    </submittedName>
</protein>
<dbReference type="EMBL" id="OOIP01000031">
    <property type="protein sequence ID" value="SPO41748.1"/>
    <property type="molecule type" value="Genomic_DNA"/>
</dbReference>
<organism evidence="2 3">
    <name type="scientific">Pseudozyma flocculosa</name>
    <dbReference type="NCBI Taxonomy" id="84751"/>
    <lineage>
        <taxon>Eukaryota</taxon>
        <taxon>Fungi</taxon>
        <taxon>Dikarya</taxon>
        <taxon>Basidiomycota</taxon>
        <taxon>Ustilaginomycotina</taxon>
        <taxon>Ustilaginomycetes</taxon>
        <taxon>Ustilaginales</taxon>
        <taxon>Ustilaginaceae</taxon>
        <taxon>Pseudozyma</taxon>
    </lineage>
</organism>
<evidence type="ECO:0000313" key="2">
    <source>
        <dbReference type="EMBL" id="SPO41748.1"/>
    </source>
</evidence>
<gene>
    <name evidence="2" type="ORF">PSFLO_07230</name>
</gene>